<dbReference type="AlphaFoldDB" id="A0A212LQM7"/>
<evidence type="ECO:0000259" key="1">
    <source>
        <dbReference type="Pfam" id="PF21722"/>
    </source>
</evidence>
<accession>A0A212LQM7</accession>
<evidence type="ECO:0000313" key="2">
    <source>
        <dbReference type="EMBL" id="SCM79781.1"/>
    </source>
</evidence>
<dbReference type="InterPro" id="IPR049304">
    <property type="entry name" value="Gly_rich_dom"/>
</dbReference>
<feature type="domain" description="Glycine-rich" evidence="1">
    <location>
        <begin position="351"/>
        <end position="535"/>
    </location>
</feature>
<reference evidence="2" key="1">
    <citation type="submission" date="2016-08" db="EMBL/GenBank/DDBJ databases">
        <authorList>
            <person name="Seilhamer J.J."/>
        </authorList>
    </citation>
    <scope>NUCLEOTIDE SEQUENCE</scope>
    <source>
        <strain evidence="2">86</strain>
    </source>
</reference>
<dbReference type="EMBL" id="FMJD01000013">
    <property type="protein sequence ID" value="SCM79781.1"/>
    <property type="molecule type" value="Genomic_DNA"/>
</dbReference>
<dbReference type="Pfam" id="PF21722">
    <property type="entry name" value="Gly_rich_2"/>
    <property type="match status" value="1"/>
</dbReference>
<sequence>MTIASEANRSGPYACNGATTSFPYEFRIYDAAHIRVILTAPDGTETALALGTDYTVSGVGDSGGGAVKTALAYEAGYLVTLILNVPFMQDIDLENQGAYFAETIERAIDLQTQMSLQLKEQVARAVVLPVTSSVSVDRLTGAVLALSDIQPQMLALVPIAEDIETVAGIAGAVVAAEGHANTAATAAGVATGKAAEAAASAAAAALFDPTSYYLKTAFKDDGTASAPAKYGAAGQLTGKDIYVNDAPGLNRWVMWMTNGLARWSMRANATPEDGGNTGSNFQFDAFDDAGDSLGTVYSVSRAGRSMAFSVSPSAPTPASGDVSTKLATTAFVKNALAGGGLKNVRVVTASGNVTPSAGVTKWLAIVCGGGGAGQGRSSVGIGNGGFGGGATIAVADVDDSMAYAATVGAGGTGVSNTHGNNGGASSLVIGGNTYIGSGGPGSATIAPVVGSGGLVNLPGGPRDYSYYVAGSEQSHGGSGGDGPLGLGFGGLGGGGGTGAYGGGAATGYGAGGGGACVVTANGTFGGNGSPGIIIILEF</sequence>
<proteinExistence type="predicted"/>
<protein>
    <recommendedName>
        <fullName evidence="1">Glycine-rich domain-containing protein</fullName>
    </recommendedName>
</protein>
<gene>
    <name evidence="2" type="ORF">KL86PLE_90636</name>
</gene>
<organism evidence="2">
    <name type="scientific">uncultured Pleomorphomonas sp</name>
    <dbReference type="NCBI Taxonomy" id="442121"/>
    <lineage>
        <taxon>Bacteria</taxon>
        <taxon>Pseudomonadati</taxon>
        <taxon>Pseudomonadota</taxon>
        <taxon>Alphaproteobacteria</taxon>
        <taxon>Hyphomicrobiales</taxon>
        <taxon>Pleomorphomonadaceae</taxon>
        <taxon>Pleomorphomonas</taxon>
        <taxon>environmental samples</taxon>
    </lineage>
</organism>
<name>A0A212LQM7_9HYPH</name>
<dbReference type="RefSeq" id="WP_288198744.1">
    <property type="nucleotide sequence ID" value="NZ_LT608334.1"/>
</dbReference>